<evidence type="ECO:0000259" key="2">
    <source>
        <dbReference type="SMART" id="SM00014"/>
    </source>
</evidence>
<feature type="transmembrane region" description="Helical" evidence="1">
    <location>
        <begin position="65"/>
        <end position="83"/>
    </location>
</feature>
<name>A0A840TMB9_9BACT</name>
<dbReference type="Proteomes" id="UP000557307">
    <property type="component" value="Unassembled WGS sequence"/>
</dbReference>
<gene>
    <name evidence="3" type="ORF">HNQ92_002899</name>
</gene>
<dbReference type="SMART" id="SM00014">
    <property type="entry name" value="acidPPc"/>
    <property type="match status" value="1"/>
</dbReference>
<organism evidence="3 4">
    <name type="scientific">Rhabdobacter roseus</name>
    <dbReference type="NCBI Taxonomy" id="1655419"/>
    <lineage>
        <taxon>Bacteria</taxon>
        <taxon>Pseudomonadati</taxon>
        <taxon>Bacteroidota</taxon>
        <taxon>Cytophagia</taxon>
        <taxon>Cytophagales</taxon>
        <taxon>Cytophagaceae</taxon>
        <taxon>Rhabdobacter</taxon>
    </lineage>
</organism>
<keyword evidence="1" id="KW-0472">Membrane</keyword>
<reference evidence="3 4" key="1">
    <citation type="submission" date="2020-08" db="EMBL/GenBank/DDBJ databases">
        <title>Genomic Encyclopedia of Type Strains, Phase IV (KMG-IV): sequencing the most valuable type-strain genomes for metagenomic binning, comparative biology and taxonomic classification.</title>
        <authorList>
            <person name="Goeker M."/>
        </authorList>
    </citation>
    <scope>NUCLEOTIDE SEQUENCE [LARGE SCALE GENOMIC DNA]</scope>
    <source>
        <strain evidence="3 4">DSM 105074</strain>
    </source>
</reference>
<evidence type="ECO:0000256" key="1">
    <source>
        <dbReference type="SAM" id="Phobius"/>
    </source>
</evidence>
<dbReference type="InterPro" id="IPR036938">
    <property type="entry name" value="PAP2/HPO_sf"/>
</dbReference>
<dbReference type="RefSeq" id="WP_184174713.1">
    <property type="nucleotide sequence ID" value="NZ_JACHGF010000004.1"/>
</dbReference>
<dbReference type="EMBL" id="JACHGF010000004">
    <property type="protein sequence ID" value="MBB5284751.1"/>
    <property type="molecule type" value="Genomic_DNA"/>
</dbReference>
<dbReference type="AlphaFoldDB" id="A0A840TMB9"/>
<dbReference type="InterPro" id="IPR000326">
    <property type="entry name" value="PAP2/HPO"/>
</dbReference>
<keyword evidence="1" id="KW-0812">Transmembrane</keyword>
<feature type="transmembrane region" description="Helical" evidence="1">
    <location>
        <begin position="198"/>
        <end position="219"/>
    </location>
</feature>
<keyword evidence="1" id="KW-1133">Transmembrane helix</keyword>
<feature type="transmembrane region" description="Helical" evidence="1">
    <location>
        <begin position="7"/>
        <end position="24"/>
    </location>
</feature>
<dbReference type="SUPFAM" id="SSF48317">
    <property type="entry name" value="Acid phosphatase/Vanadium-dependent haloperoxidase"/>
    <property type="match status" value="1"/>
</dbReference>
<comment type="caution">
    <text evidence="3">The sequence shown here is derived from an EMBL/GenBank/DDBJ whole genome shotgun (WGS) entry which is preliminary data.</text>
</comment>
<feature type="transmembrane region" description="Helical" evidence="1">
    <location>
        <begin position="231"/>
        <end position="249"/>
    </location>
</feature>
<feature type="domain" description="Phosphatidic acid phosphatase type 2/haloperoxidase" evidence="2">
    <location>
        <begin position="100"/>
        <end position="246"/>
    </location>
</feature>
<protein>
    <submittedName>
        <fullName evidence="3">Membrane-associated phospholipid phosphatase</fullName>
    </submittedName>
</protein>
<dbReference type="Pfam" id="PF01569">
    <property type="entry name" value="PAP2"/>
    <property type="match status" value="1"/>
</dbReference>
<feature type="transmembrane region" description="Helical" evidence="1">
    <location>
        <begin position="157"/>
        <end position="177"/>
    </location>
</feature>
<evidence type="ECO:0000313" key="4">
    <source>
        <dbReference type="Proteomes" id="UP000557307"/>
    </source>
</evidence>
<proteinExistence type="predicted"/>
<sequence>MTASTQRRLTAGVLLLLGTFWLWMDGGKYDIWVTSQFYDATAPLGSRFPVAQQEPWHFFNVYNPYFTRLLVGLLALMLLVGLVRKGYRFMAYYALFGFLTVYSGAGVLVNSLFKGRWGRPRPRLTTLWPDTDQPLGHFAKVWDPVFLTQPELIGKGVAFPSGHVSIIAAYLVLYYIFRNEDLWAVKLGKYPRQARPTVRFIKWGSLTFALLIGILTGIGRIVAGAHHASDVLWAFGMVWLWTLLLYYGFRVPQMEQKVLANAQNATVEASTPDSPTA</sequence>
<keyword evidence="4" id="KW-1185">Reference proteome</keyword>
<evidence type="ECO:0000313" key="3">
    <source>
        <dbReference type="EMBL" id="MBB5284751.1"/>
    </source>
</evidence>
<dbReference type="Gene3D" id="1.20.144.10">
    <property type="entry name" value="Phosphatidic acid phosphatase type 2/haloperoxidase"/>
    <property type="match status" value="1"/>
</dbReference>
<accession>A0A840TMB9</accession>
<feature type="transmembrane region" description="Helical" evidence="1">
    <location>
        <begin position="90"/>
        <end position="113"/>
    </location>
</feature>